<comment type="caution">
    <text evidence="1">The sequence shown here is derived from an EMBL/GenBank/DDBJ whole genome shotgun (WGS) entry which is preliminary data.</text>
</comment>
<keyword evidence="2" id="KW-1185">Reference proteome</keyword>
<evidence type="ECO:0000313" key="1">
    <source>
        <dbReference type="EMBL" id="MFD3393407.1"/>
    </source>
</evidence>
<dbReference type="EMBL" id="JBBKXZ010000001">
    <property type="protein sequence ID" value="MFD3393407.1"/>
    <property type="molecule type" value="Genomic_DNA"/>
</dbReference>
<proteinExistence type="predicted"/>
<protein>
    <submittedName>
        <fullName evidence="1">Uncharacterized protein</fullName>
    </submittedName>
</protein>
<organism evidence="1 2">
    <name type="scientific">Aquirufa avitistagni</name>
    <dbReference type="NCBI Taxonomy" id="3104728"/>
    <lineage>
        <taxon>Bacteria</taxon>
        <taxon>Pseudomonadati</taxon>
        <taxon>Bacteroidota</taxon>
        <taxon>Cytophagia</taxon>
        <taxon>Cytophagales</taxon>
        <taxon>Flectobacillaceae</taxon>
        <taxon>Aquirufa</taxon>
    </lineage>
</organism>
<evidence type="ECO:0000313" key="2">
    <source>
        <dbReference type="Proteomes" id="UP001598138"/>
    </source>
</evidence>
<reference evidence="1 2" key="1">
    <citation type="submission" date="2024-03" db="EMBL/GenBank/DDBJ databases">
        <title>Aquirufa genome sequencing.</title>
        <authorList>
            <person name="Pitt A."/>
            <person name="Hahn M.W."/>
        </authorList>
    </citation>
    <scope>NUCLEOTIDE SEQUENCE [LARGE SCALE GENOMIC DNA]</scope>
    <source>
        <strain evidence="1 2">OSTEICH-129V</strain>
    </source>
</reference>
<dbReference type="Proteomes" id="UP001598138">
    <property type="component" value="Unassembled WGS sequence"/>
</dbReference>
<gene>
    <name evidence="1" type="ORF">U0R10_02120</name>
</gene>
<name>A0ABW6DCG4_9BACT</name>
<accession>A0ABW6DCG4</accession>
<sequence>MLDKPFRNIATVRDLDQANSLISCGVKLLFKHVDRNAKFHTYALLQDKRGHTIEVYQRSFIHSYLQEGYEMIIPWSPMDVDRNRSGWGAYVVPAAIEVGELVYIPDLLENLSGQQTKRREGGLAIWNGEEFEILPEVEQHYVG</sequence>